<keyword evidence="3 9" id="KW-0963">Cytoplasm</keyword>
<dbReference type="PANTHER" id="PTHR11252:SF0">
    <property type="entry name" value="POLYRIBONUCLEOTIDE NUCLEOTIDYLTRANSFERASE 1, MITOCHONDRIAL"/>
    <property type="match status" value="1"/>
</dbReference>
<dbReference type="InterPro" id="IPR020568">
    <property type="entry name" value="Ribosomal_Su5_D2-typ_SF"/>
</dbReference>
<dbReference type="FunFam" id="3.30.230.70:FF:000001">
    <property type="entry name" value="Polyribonucleotide nucleotidyltransferase"/>
    <property type="match status" value="1"/>
</dbReference>
<evidence type="ECO:0000256" key="6">
    <source>
        <dbReference type="ARBA" id="ARBA00022723"/>
    </source>
</evidence>
<dbReference type="GO" id="GO:0006396">
    <property type="term" value="P:RNA processing"/>
    <property type="evidence" value="ECO:0007669"/>
    <property type="project" value="InterPro"/>
</dbReference>
<protein>
    <recommendedName>
        <fullName evidence="9">Polyribonucleotide nucleotidyltransferase</fullName>
        <ecNumber evidence="9">2.7.7.8</ecNumber>
    </recommendedName>
    <alternativeName>
        <fullName evidence="9">Polynucleotide phosphorylase</fullName>
        <shortName evidence="9">PNPase</shortName>
    </alternativeName>
</protein>
<comment type="subcellular location">
    <subcellularLocation>
        <location evidence="1 9">Cytoplasm</location>
    </subcellularLocation>
</comment>
<comment type="cofactor">
    <cofactor evidence="9">
        <name>Mg(2+)</name>
        <dbReference type="ChEBI" id="CHEBI:18420"/>
    </cofactor>
</comment>
<dbReference type="InterPro" id="IPR027408">
    <property type="entry name" value="PNPase/RNase_PH_dom_sf"/>
</dbReference>
<dbReference type="InterPro" id="IPR004087">
    <property type="entry name" value="KH_dom"/>
</dbReference>
<dbReference type="GO" id="GO:0004654">
    <property type="term" value="F:polyribonucleotide nucleotidyltransferase activity"/>
    <property type="evidence" value="ECO:0007669"/>
    <property type="project" value="UniProtKB-UniRule"/>
</dbReference>
<dbReference type="PANTHER" id="PTHR11252">
    <property type="entry name" value="POLYRIBONUCLEOTIDE NUCLEOTIDYLTRANSFERASE"/>
    <property type="match status" value="1"/>
</dbReference>
<dbReference type="InterPro" id="IPR015847">
    <property type="entry name" value="ExoRNase_PH_dom2"/>
</dbReference>
<dbReference type="SMART" id="SM00316">
    <property type="entry name" value="S1"/>
    <property type="match status" value="1"/>
</dbReference>
<comment type="catalytic activity">
    <reaction evidence="9">
        <text>RNA(n+1) + phosphate = RNA(n) + a ribonucleoside 5'-diphosphate</text>
        <dbReference type="Rhea" id="RHEA:22096"/>
        <dbReference type="Rhea" id="RHEA-COMP:14527"/>
        <dbReference type="Rhea" id="RHEA-COMP:17342"/>
        <dbReference type="ChEBI" id="CHEBI:43474"/>
        <dbReference type="ChEBI" id="CHEBI:57930"/>
        <dbReference type="ChEBI" id="CHEBI:140395"/>
        <dbReference type="EC" id="2.7.7.8"/>
    </reaction>
</comment>
<dbReference type="InterPro" id="IPR012162">
    <property type="entry name" value="PNPase"/>
</dbReference>
<dbReference type="GO" id="GO:0005829">
    <property type="term" value="C:cytosol"/>
    <property type="evidence" value="ECO:0007669"/>
    <property type="project" value="TreeGrafter"/>
</dbReference>
<sequence>MLKEVAVNPVKKTFQYGRSTVTLETGRIARQATGAVMVTMDETVVLCTVVAKKEANPNQPFFPLSVHYQEKTYAVGKIPGGFFKREGRPTEKETLTSRLIDRPIRPLFPKGFMNEVQVICTVLSTDRNHDPDIAALLGTSAALGIAGVPFNGPIGAARVGFNEEQGYFLNPTVEELTTSELDMVVAGTENAVLMVESEAQELLEDEMLGAVLFGHQEMQVAVSAIKELVAEAGKPRWDWQPAQENVALKTAMADAFEAKVGDAYRITDKMARQDALSALKDEAVAQLAAAEGEEVEGKFSKDDVKGAFAGLEKRVVRSRVVKGEPRIDGRDNATVRPLAIEVGVLPKTHGSAVFTRGETQAIAIATLGTLRDSQLIESLEGERKDRFMLHYNFPPYCVGEAGFMGGPKRREIGHGRLARRGVQAMLPSEDVFPYTIRVVSEITESNGSSSMASVCGSSLALMDAGVPLKAPVAGIAMGLVKDEDGYAVLTDILGDEDHLGDMDFKVAGSEEGVTALQMDIKIEGINEEIMEKALQQAHDARLSILAQMNDVISQSRTDVSENAPSMATIKIDPDKIRDVIGKGGATIRKICEDTGASIDLDDDGTVRIYAEDKAAAKKAIDTVLAITAEAEIGKLYNGKVVRIADFGAFVNIMPGTDGLVHISQIVAERVNNVRDFLNEGDDVIVKVLDIDNRNRVKLSIKEITEEEKAAFAAAEADVAN</sequence>
<dbReference type="PROSITE" id="PS50126">
    <property type="entry name" value="S1"/>
    <property type="match status" value="1"/>
</dbReference>
<dbReference type="InterPro" id="IPR001247">
    <property type="entry name" value="ExoRNase_PH_dom1"/>
</dbReference>
<dbReference type="Pfam" id="PF00575">
    <property type="entry name" value="S1"/>
    <property type="match status" value="1"/>
</dbReference>
<dbReference type="PIRSF" id="PIRSF005499">
    <property type="entry name" value="PNPase"/>
    <property type="match status" value="1"/>
</dbReference>
<dbReference type="PROSITE" id="PS50084">
    <property type="entry name" value="KH_TYPE_1"/>
    <property type="match status" value="1"/>
</dbReference>
<keyword evidence="7 9" id="KW-0460">Magnesium</keyword>
<keyword evidence="5 9" id="KW-0548">Nucleotidyltransferase</keyword>
<dbReference type="InterPro" id="IPR015848">
    <property type="entry name" value="PNPase_PH_RNA-bd_bac/org-type"/>
</dbReference>
<dbReference type="GO" id="GO:0000287">
    <property type="term" value="F:magnesium ion binding"/>
    <property type="evidence" value="ECO:0007669"/>
    <property type="project" value="UniProtKB-UniRule"/>
</dbReference>
<keyword evidence="6 9" id="KW-0479">Metal-binding</keyword>
<evidence type="ECO:0000256" key="8">
    <source>
        <dbReference type="ARBA" id="ARBA00022884"/>
    </source>
</evidence>
<dbReference type="InterPro" id="IPR003029">
    <property type="entry name" value="S1_domain"/>
</dbReference>
<feature type="domain" description="S1 motif" evidence="10">
    <location>
        <begin position="633"/>
        <end position="701"/>
    </location>
</feature>
<dbReference type="InterPro" id="IPR036345">
    <property type="entry name" value="ExoRNase_PH_dom2_sf"/>
</dbReference>
<dbReference type="SUPFAM" id="SSF55666">
    <property type="entry name" value="Ribonuclease PH domain 2-like"/>
    <property type="match status" value="2"/>
</dbReference>
<dbReference type="HAMAP" id="MF_01595">
    <property type="entry name" value="PNPase"/>
    <property type="match status" value="1"/>
</dbReference>
<feature type="binding site" evidence="9">
    <location>
        <position position="503"/>
    </location>
    <ligand>
        <name>Mg(2+)</name>
        <dbReference type="ChEBI" id="CHEBI:18420"/>
    </ligand>
</feature>
<dbReference type="GO" id="GO:0000175">
    <property type="term" value="F:3'-5'-RNA exonuclease activity"/>
    <property type="evidence" value="ECO:0007669"/>
    <property type="project" value="TreeGrafter"/>
</dbReference>
<evidence type="ECO:0000256" key="7">
    <source>
        <dbReference type="ARBA" id="ARBA00022842"/>
    </source>
</evidence>
<organism evidence="11">
    <name type="scientific">Halomonas campaniensis</name>
    <dbReference type="NCBI Taxonomy" id="213554"/>
    <lineage>
        <taxon>Bacteria</taxon>
        <taxon>Pseudomonadati</taxon>
        <taxon>Pseudomonadota</taxon>
        <taxon>Gammaproteobacteria</taxon>
        <taxon>Oceanospirillales</taxon>
        <taxon>Halomonadaceae</taxon>
        <taxon>Halomonas</taxon>
    </lineage>
</organism>
<accession>A0A3D0KAP7</accession>
<dbReference type="Pfam" id="PF03725">
    <property type="entry name" value="RNase_PH_C"/>
    <property type="match status" value="2"/>
</dbReference>
<dbReference type="Pfam" id="PF01138">
    <property type="entry name" value="RNase_PH"/>
    <property type="match status" value="2"/>
</dbReference>
<dbReference type="CDD" id="cd04472">
    <property type="entry name" value="S1_PNPase"/>
    <property type="match status" value="1"/>
</dbReference>
<dbReference type="EC" id="2.7.7.8" evidence="9"/>
<dbReference type="Pfam" id="PF03726">
    <property type="entry name" value="PNPase"/>
    <property type="match status" value="1"/>
</dbReference>
<dbReference type="EMBL" id="DOTR01000002">
    <property type="protein sequence ID" value="HCA00608.1"/>
    <property type="molecule type" value="Genomic_DNA"/>
</dbReference>
<dbReference type="CDD" id="cd02393">
    <property type="entry name" value="KH-I_PNPase"/>
    <property type="match status" value="1"/>
</dbReference>
<dbReference type="InterPro" id="IPR012340">
    <property type="entry name" value="NA-bd_OB-fold"/>
</dbReference>
<dbReference type="InterPro" id="IPR004088">
    <property type="entry name" value="KH_dom_type_1"/>
</dbReference>
<comment type="subunit">
    <text evidence="9">Component of the RNA degradosome, which is a multiprotein complex involved in RNA processing and mRNA degradation.</text>
</comment>
<name>A0A3D0KAP7_9GAMM</name>
<dbReference type="SMART" id="SM00322">
    <property type="entry name" value="KH"/>
    <property type="match status" value="1"/>
</dbReference>
<dbReference type="NCBIfam" id="TIGR03591">
    <property type="entry name" value="polynuc_phos"/>
    <property type="match status" value="1"/>
</dbReference>
<dbReference type="FunFam" id="3.30.1370.10:FF:000001">
    <property type="entry name" value="Polyribonucleotide nucleotidyltransferase"/>
    <property type="match status" value="1"/>
</dbReference>
<dbReference type="FunFam" id="2.40.50.140:FF:000023">
    <property type="entry name" value="Polyribonucleotide nucleotidyltransferase"/>
    <property type="match status" value="1"/>
</dbReference>
<evidence type="ECO:0000256" key="9">
    <source>
        <dbReference type="HAMAP-Rule" id="MF_01595"/>
    </source>
</evidence>
<evidence type="ECO:0000256" key="3">
    <source>
        <dbReference type="ARBA" id="ARBA00022490"/>
    </source>
</evidence>
<dbReference type="InterPro" id="IPR036456">
    <property type="entry name" value="PNPase_PH_RNA-bd_sf"/>
</dbReference>
<proteinExistence type="inferred from homology"/>
<dbReference type="SUPFAM" id="SSF50249">
    <property type="entry name" value="Nucleic acid-binding proteins"/>
    <property type="match status" value="1"/>
</dbReference>
<comment type="similarity">
    <text evidence="2 9">Belongs to the polyribonucleotide nucleotidyltransferase family.</text>
</comment>
<comment type="caution">
    <text evidence="11">The sequence shown here is derived from an EMBL/GenBank/DDBJ whole genome shotgun (WGS) entry which is preliminary data.</text>
</comment>
<dbReference type="SUPFAM" id="SSF54211">
    <property type="entry name" value="Ribosomal protein S5 domain 2-like"/>
    <property type="match status" value="2"/>
</dbReference>
<keyword evidence="8 9" id="KW-0694">RNA-binding</keyword>
<dbReference type="SUPFAM" id="SSF54791">
    <property type="entry name" value="Eukaryotic type KH-domain (KH-domain type I)"/>
    <property type="match status" value="1"/>
</dbReference>
<gene>
    <name evidence="9 11" type="primary">pnp</name>
    <name evidence="11" type="ORF">DEO68_00160</name>
</gene>
<evidence type="ECO:0000259" key="10">
    <source>
        <dbReference type="PROSITE" id="PS50126"/>
    </source>
</evidence>
<dbReference type="CDD" id="cd11364">
    <property type="entry name" value="RNase_PH_PNPase_2"/>
    <property type="match status" value="1"/>
</dbReference>
<dbReference type="Gene3D" id="2.40.50.140">
    <property type="entry name" value="Nucleic acid-binding proteins"/>
    <property type="match status" value="1"/>
</dbReference>
<feature type="binding site" evidence="9">
    <location>
        <position position="497"/>
    </location>
    <ligand>
        <name>Mg(2+)</name>
        <dbReference type="ChEBI" id="CHEBI:18420"/>
    </ligand>
</feature>
<dbReference type="FunFam" id="3.30.230.70:FF:000002">
    <property type="entry name" value="Polyribonucleotide nucleotidyltransferase"/>
    <property type="match status" value="1"/>
</dbReference>
<dbReference type="GO" id="GO:0003723">
    <property type="term" value="F:RNA binding"/>
    <property type="evidence" value="ECO:0007669"/>
    <property type="project" value="UniProtKB-UniRule"/>
</dbReference>
<evidence type="ECO:0000256" key="2">
    <source>
        <dbReference type="ARBA" id="ARBA00007404"/>
    </source>
</evidence>
<evidence type="ECO:0000256" key="4">
    <source>
        <dbReference type="ARBA" id="ARBA00022679"/>
    </source>
</evidence>
<keyword evidence="4 9" id="KW-0808">Transferase</keyword>
<dbReference type="AlphaFoldDB" id="A0A3D0KAP7"/>
<evidence type="ECO:0000313" key="11">
    <source>
        <dbReference type="EMBL" id="HCA00608.1"/>
    </source>
</evidence>
<dbReference type="GO" id="GO:0006402">
    <property type="term" value="P:mRNA catabolic process"/>
    <property type="evidence" value="ECO:0007669"/>
    <property type="project" value="UniProtKB-UniRule"/>
</dbReference>
<evidence type="ECO:0000256" key="5">
    <source>
        <dbReference type="ARBA" id="ARBA00022695"/>
    </source>
</evidence>
<dbReference type="CDD" id="cd11363">
    <property type="entry name" value="RNase_PH_PNPase_1"/>
    <property type="match status" value="1"/>
</dbReference>
<dbReference type="Gene3D" id="3.30.1370.10">
    <property type="entry name" value="K Homology domain, type 1"/>
    <property type="match status" value="1"/>
</dbReference>
<evidence type="ECO:0000256" key="1">
    <source>
        <dbReference type="ARBA" id="ARBA00004496"/>
    </source>
</evidence>
<dbReference type="SUPFAM" id="SSF46915">
    <property type="entry name" value="Polynucleotide phosphorylase/guanosine pentaphosphate synthase (PNPase/GPSI), domain 3"/>
    <property type="match status" value="1"/>
</dbReference>
<dbReference type="Gene3D" id="3.30.230.70">
    <property type="entry name" value="GHMP Kinase, N-terminal domain"/>
    <property type="match status" value="2"/>
</dbReference>
<comment type="function">
    <text evidence="9">Involved in mRNA degradation. Catalyzes the phosphorolysis of single-stranded polyribonucleotides processively in the 3'- to 5'-direction.</text>
</comment>
<dbReference type="InterPro" id="IPR036612">
    <property type="entry name" value="KH_dom_type_1_sf"/>
</dbReference>
<dbReference type="NCBIfam" id="NF008805">
    <property type="entry name" value="PRK11824.1"/>
    <property type="match status" value="1"/>
</dbReference>
<reference evidence="11" key="1">
    <citation type="journal article" date="2018" name="Nat. Biotechnol.">
        <title>A standardized bacterial taxonomy based on genome phylogeny substantially revises the tree of life.</title>
        <authorList>
            <person name="Parks D.H."/>
            <person name="Chuvochina M."/>
            <person name="Waite D.W."/>
            <person name="Rinke C."/>
            <person name="Skarshewski A."/>
            <person name="Chaumeil P.A."/>
            <person name="Hugenholtz P."/>
        </authorList>
    </citation>
    <scope>NUCLEOTIDE SEQUENCE [LARGE SCALE GENOMIC DNA]</scope>
    <source>
        <strain evidence="11">UBA11284</strain>
    </source>
</reference>
<dbReference type="Pfam" id="PF00013">
    <property type="entry name" value="KH_1"/>
    <property type="match status" value="1"/>
</dbReference>